<evidence type="ECO:0000259" key="1">
    <source>
        <dbReference type="SMART" id="SM00474"/>
    </source>
</evidence>
<comment type="caution">
    <text evidence="2">The sequence shown here is derived from an EMBL/GenBank/DDBJ whole genome shotgun (WGS) entry which is preliminary data.</text>
</comment>
<dbReference type="GO" id="GO:0006139">
    <property type="term" value="P:nucleobase-containing compound metabolic process"/>
    <property type="evidence" value="ECO:0007669"/>
    <property type="project" value="InterPro"/>
</dbReference>
<dbReference type="SUPFAM" id="SSF53098">
    <property type="entry name" value="Ribonuclease H-like"/>
    <property type="match status" value="1"/>
</dbReference>
<organism evidence="2 3">
    <name type="scientific">Holothuria leucospilota</name>
    <name type="common">Black long sea cucumber</name>
    <name type="synonym">Mertensiothuria leucospilota</name>
    <dbReference type="NCBI Taxonomy" id="206669"/>
    <lineage>
        <taxon>Eukaryota</taxon>
        <taxon>Metazoa</taxon>
        <taxon>Echinodermata</taxon>
        <taxon>Eleutherozoa</taxon>
        <taxon>Echinozoa</taxon>
        <taxon>Holothuroidea</taxon>
        <taxon>Aspidochirotacea</taxon>
        <taxon>Aspidochirotida</taxon>
        <taxon>Holothuriidae</taxon>
        <taxon>Holothuria</taxon>
    </lineage>
</organism>
<dbReference type="PANTHER" id="PTHR46814:SF1">
    <property type="entry name" value="EGALITARIAN, ISOFORM B"/>
    <property type="match status" value="1"/>
</dbReference>
<dbReference type="GO" id="GO:0008408">
    <property type="term" value="F:3'-5' exonuclease activity"/>
    <property type="evidence" value="ECO:0007669"/>
    <property type="project" value="InterPro"/>
</dbReference>
<dbReference type="SMART" id="SM00474">
    <property type="entry name" value="35EXOc"/>
    <property type="match status" value="1"/>
</dbReference>
<proteinExistence type="predicted"/>
<dbReference type="AlphaFoldDB" id="A0A9Q1HJH9"/>
<evidence type="ECO:0000313" key="3">
    <source>
        <dbReference type="Proteomes" id="UP001152320"/>
    </source>
</evidence>
<dbReference type="EMBL" id="JAIZAY010000002">
    <property type="protein sequence ID" value="KAJ8047356.1"/>
    <property type="molecule type" value="Genomic_DNA"/>
</dbReference>
<keyword evidence="3" id="KW-1185">Reference proteome</keyword>
<accession>A0A9Q1HJH9</accession>
<dbReference type="InterPro" id="IPR036397">
    <property type="entry name" value="RNaseH_sf"/>
</dbReference>
<dbReference type="InterPro" id="IPR012337">
    <property type="entry name" value="RNaseH-like_sf"/>
</dbReference>
<reference evidence="2" key="1">
    <citation type="submission" date="2021-10" db="EMBL/GenBank/DDBJ databases">
        <title>Tropical sea cucumber genome reveals ecological adaptation and Cuvierian tubules defense mechanism.</title>
        <authorList>
            <person name="Chen T."/>
        </authorList>
    </citation>
    <scope>NUCLEOTIDE SEQUENCE</scope>
    <source>
        <strain evidence="2">Nanhai2018</strain>
        <tissue evidence="2">Muscle</tissue>
    </source>
</reference>
<dbReference type="Pfam" id="PF01612">
    <property type="entry name" value="DNA_pol_A_exo1"/>
    <property type="match status" value="1"/>
</dbReference>
<evidence type="ECO:0000313" key="2">
    <source>
        <dbReference type="EMBL" id="KAJ8047356.1"/>
    </source>
</evidence>
<name>A0A9Q1HJH9_HOLLE</name>
<sequence>MASQRPPKDPRDMKNLTGVVVSLWHDKHTCIIFIDKLKGKERDLGIFDTTKFEERLEGVSGIDKPTFLGKRVKLIGMIAKPLTKEKMQELEWDKGDWQIVALQPYGSSRSNVELLPNSYYSKGPGKGKFSPTMLYCQQDIPQATDTDMPPENIGQFIHLLRKLIGTWNNFPLEEIANVIRSNEKYSGVSDFFQSQQDIVVFLKRYPQYFSLKDADKTVFIPYSFSRDVFNSFLRANAARSSQSVQKEVVHKLVESVEACAQHVTNLRGHVGQDTPLVLTFGCEAAETGKEGSLTLLQIGTMNGEVFIFDLLATPKKEDMFIAGRLKEILEDKDIIKVMFDCREPQAALFFQFGIVLRNVFDISGAYATIWDQCNVMAGPYRPISFELLETFGLEAHHKTEEQREMFRKEMNENRLFEKRPLTEEMIEYVVHDAKCWVPKLYESLNSLISPLWRPEFQQKVEMWLEESRSEDLQE</sequence>
<dbReference type="GO" id="GO:0003676">
    <property type="term" value="F:nucleic acid binding"/>
    <property type="evidence" value="ECO:0007669"/>
    <property type="project" value="InterPro"/>
</dbReference>
<dbReference type="PANTHER" id="PTHR46814">
    <property type="entry name" value="EGALITARIAN, ISOFORM B"/>
    <property type="match status" value="1"/>
</dbReference>
<dbReference type="OrthoDB" id="368776at2759"/>
<dbReference type="Gene3D" id="3.30.420.10">
    <property type="entry name" value="Ribonuclease H-like superfamily/Ribonuclease H"/>
    <property type="match status" value="1"/>
</dbReference>
<feature type="domain" description="3'-5' exonuclease" evidence="1">
    <location>
        <begin position="250"/>
        <end position="449"/>
    </location>
</feature>
<protein>
    <submittedName>
        <fullName evidence="2">Egalitarian protein-like</fullName>
    </submittedName>
</protein>
<gene>
    <name evidence="2" type="ORF">HOLleu_06337</name>
</gene>
<dbReference type="Proteomes" id="UP001152320">
    <property type="component" value="Chromosome 2"/>
</dbReference>
<dbReference type="InterPro" id="IPR002562">
    <property type="entry name" value="3'-5'_exonuclease_dom"/>
</dbReference>